<comment type="caution">
    <text evidence="2">The sequence shown here is derived from an EMBL/GenBank/DDBJ whole genome shotgun (WGS) entry which is preliminary data.</text>
</comment>
<dbReference type="InterPro" id="IPR025356">
    <property type="entry name" value="DUF4260"/>
</dbReference>
<dbReference type="Proteomes" id="UP000650466">
    <property type="component" value="Unassembled WGS sequence"/>
</dbReference>
<keyword evidence="3" id="KW-1185">Reference proteome</keyword>
<gene>
    <name evidence="2" type="ORF">ICC18_33220</name>
</gene>
<feature type="transmembrane region" description="Helical" evidence="1">
    <location>
        <begin position="58"/>
        <end position="75"/>
    </location>
</feature>
<keyword evidence="1" id="KW-1133">Transmembrane helix</keyword>
<feature type="transmembrane region" description="Helical" evidence="1">
    <location>
        <begin position="28"/>
        <end position="46"/>
    </location>
</feature>
<proteinExistence type="predicted"/>
<sequence length="115" mass="13396">MVKYVIRLEGLLVFLACFYTYFINDFRLIWFFVFLLLPDLSMIGYVRGNDIGAKVYNLFHTYLVSGIFIFFGTIFDQSLLLQTGLIWTAHIGIDRLAGYGLKYSTDFKDTHINKI</sequence>
<evidence type="ECO:0000313" key="3">
    <source>
        <dbReference type="Proteomes" id="UP000650466"/>
    </source>
</evidence>
<dbReference type="EMBL" id="JACVVD010000032">
    <property type="protein sequence ID" value="MBD0384872.1"/>
    <property type="molecule type" value="Genomic_DNA"/>
</dbReference>
<accession>A0A926KVB7</accession>
<dbReference type="RefSeq" id="WP_188178630.1">
    <property type="nucleotide sequence ID" value="NZ_JACVVD010000032.1"/>
</dbReference>
<dbReference type="Pfam" id="PF14079">
    <property type="entry name" value="DUF4260"/>
    <property type="match status" value="1"/>
</dbReference>
<dbReference type="AlphaFoldDB" id="A0A926KVB7"/>
<name>A0A926KVB7_9BACL</name>
<keyword evidence="1" id="KW-0812">Transmembrane</keyword>
<evidence type="ECO:0000313" key="2">
    <source>
        <dbReference type="EMBL" id="MBD0384872.1"/>
    </source>
</evidence>
<reference evidence="2" key="1">
    <citation type="submission" date="2020-09" db="EMBL/GenBank/DDBJ databases">
        <title>Draft Genome Sequence of Paenibacillus sp. WST5.</title>
        <authorList>
            <person name="Bao Z."/>
        </authorList>
    </citation>
    <scope>NUCLEOTIDE SEQUENCE</scope>
    <source>
        <strain evidence="2">WST5</strain>
    </source>
</reference>
<keyword evidence="1" id="KW-0472">Membrane</keyword>
<feature type="transmembrane region" description="Helical" evidence="1">
    <location>
        <begin position="5"/>
        <end position="22"/>
    </location>
</feature>
<protein>
    <submittedName>
        <fullName evidence="2">DUF4260 domain-containing protein</fullName>
    </submittedName>
</protein>
<organism evidence="2 3">
    <name type="scientific">Paenibacillus sedimenti</name>
    <dbReference type="NCBI Taxonomy" id="2770274"/>
    <lineage>
        <taxon>Bacteria</taxon>
        <taxon>Bacillati</taxon>
        <taxon>Bacillota</taxon>
        <taxon>Bacilli</taxon>
        <taxon>Bacillales</taxon>
        <taxon>Paenibacillaceae</taxon>
        <taxon>Paenibacillus</taxon>
    </lineage>
</organism>
<evidence type="ECO:0000256" key="1">
    <source>
        <dbReference type="SAM" id="Phobius"/>
    </source>
</evidence>